<keyword evidence="4" id="KW-0418">Kinase</keyword>
<dbReference type="GO" id="GO:0005886">
    <property type="term" value="C:plasma membrane"/>
    <property type="evidence" value="ECO:0007669"/>
    <property type="project" value="TreeGrafter"/>
</dbReference>
<keyword evidence="3" id="KW-0808">Transferase</keyword>
<dbReference type="PROSITE" id="PS50109">
    <property type="entry name" value="HIS_KIN"/>
    <property type="match status" value="1"/>
</dbReference>
<name>A0A3G9G5M3_9CAUL</name>
<keyword evidence="5" id="KW-0812">Transmembrane</keyword>
<gene>
    <name evidence="7" type="ORF">EM6_0975</name>
</gene>
<evidence type="ECO:0000256" key="2">
    <source>
        <dbReference type="ARBA" id="ARBA00012438"/>
    </source>
</evidence>
<accession>A0A3G9G5M3</accession>
<dbReference type="InterPro" id="IPR004358">
    <property type="entry name" value="Sig_transdc_His_kin-like_C"/>
</dbReference>
<feature type="domain" description="Histidine kinase" evidence="6">
    <location>
        <begin position="233"/>
        <end position="451"/>
    </location>
</feature>
<evidence type="ECO:0000313" key="8">
    <source>
        <dbReference type="Proteomes" id="UP000278756"/>
    </source>
</evidence>
<dbReference type="SUPFAM" id="SSF55874">
    <property type="entry name" value="ATPase domain of HSP90 chaperone/DNA topoisomerase II/histidine kinase"/>
    <property type="match status" value="1"/>
</dbReference>
<dbReference type="InterPro" id="IPR003594">
    <property type="entry name" value="HATPase_dom"/>
</dbReference>
<dbReference type="Pfam" id="PF02518">
    <property type="entry name" value="HATPase_c"/>
    <property type="match status" value="1"/>
</dbReference>
<dbReference type="GO" id="GO:0000155">
    <property type="term" value="F:phosphorelay sensor kinase activity"/>
    <property type="evidence" value="ECO:0007669"/>
    <property type="project" value="TreeGrafter"/>
</dbReference>
<dbReference type="GO" id="GO:0009927">
    <property type="term" value="F:histidine phosphotransfer kinase activity"/>
    <property type="evidence" value="ECO:0007669"/>
    <property type="project" value="TreeGrafter"/>
</dbReference>
<dbReference type="SMART" id="SM00387">
    <property type="entry name" value="HATPase_c"/>
    <property type="match status" value="1"/>
</dbReference>
<reference evidence="8" key="2">
    <citation type="journal article" date="2017" name="Plant Physiol. Biochem.">
        <title>Differential oxidative and antioxidative response of duckweed Lemna minor toward plant growth promoting/inhibiting bacteria.</title>
        <authorList>
            <person name="Ishizawa H."/>
            <person name="Kuroda M."/>
            <person name="Morikawa M."/>
            <person name="Ike M."/>
        </authorList>
    </citation>
    <scope>NUCLEOTIDE SEQUENCE [LARGE SCALE GENOMIC DNA]</scope>
    <source>
        <strain evidence="8">M6</strain>
    </source>
</reference>
<dbReference type="PANTHER" id="PTHR43047">
    <property type="entry name" value="TWO-COMPONENT HISTIDINE PROTEIN KINASE"/>
    <property type="match status" value="1"/>
</dbReference>
<evidence type="ECO:0000313" key="7">
    <source>
        <dbReference type="EMBL" id="BBF80393.1"/>
    </source>
</evidence>
<dbReference type="RefSeq" id="WP_126420711.1">
    <property type="nucleotide sequence ID" value="NZ_AP018827.1"/>
</dbReference>
<organism evidence="7 8">
    <name type="scientific">Asticcacaulis excentricus</name>
    <dbReference type="NCBI Taxonomy" id="78587"/>
    <lineage>
        <taxon>Bacteria</taxon>
        <taxon>Pseudomonadati</taxon>
        <taxon>Pseudomonadota</taxon>
        <taxon>Alphaproteobacteria</taxon>
        <taxon>Caulobacterales</taxon>
        <taxon>Caulobacteraceae</taxon>
        <taxon>Asticcacaulis</taxon>
    </lineage>
</organism>
<dbReference type="EMBL" id="AP018827">
    <property type="protein sequence ID" value="BBF80393.1"/>
    <property type="molecule type" value="Genomic_DNA"/>
</dbReference>
<dbReference type="EC" id="2.7.13.3" evidence="2"/>
<evidence type="ECO:0000256" key="1">
    <source>
        <dbReference type="ARBA" id="ARBA00000085"/>
    </source>
</evidence>
<keyword evidence="5" id="KW-0472">Membrane</keyword>
<dbReference type="AlphaFoldDB" id="A0A3G9G5M3"/>
<dbReference type="Proteomes" id="UP000278756">
    <property type="component" value="Chromosome 1"/>
</dbReference>
<feature type="transmembrane region" description="Helical" evidence="5">
    <location>
        <begin position="173"/>
        <end position="192"/>
    </location>
</feature>
<sequence length="594" mass="63914">MSESTPPLIADAEVVPTQEQIALDYGLKAQVRLLPYALGFFAIGLPVYIWGANYFMSPLSIALNIALFVCVWAAFFLLKPSLKTDTRPTRQSLNVRLRRQWLCGALWSLSLLVASLSCIGGGQAAQVFATICAGAAVGIIFFSAPVLLFLLTLAPLAMAGPILALNLTHPDGAWTGLITGGLAMALALGLIMNRHLQEHYQLAFAQLRTLEEREAALTARDALTRDQMALMQTLSREIATGLRSVDQTLGQGLSHLSRAPAPRHYVESARSEIDHLLGLITTTLDEGEARSGQMVLDPRPLDIESLIREVTSGFQEMADARGLDLALTLPPRPDAGAAIGDALRVEQILSHLLANALQYTPKGKVEVRLLPPSDGHLRVEVVDSGPGLEPDELHRAFLPHERIARTSAGYSGAGLGLNLSRRLAELMHGDVGAQSTPDVGSKFWLALPYDPAAIAPRPVEEAAPPVTEPVSGLKVMLVSNDSLRSVELRDTLEGLGHRCLTATTRPRAVSLAAKGDIDAVLIATGAFEDLDNAANRQKLAEWLERLRATQAREALTILALLPDGQQAEPLSEMGVRPLLMPQTEDALRRALTTG</sequence>
<reference evidence="8" key="1">
    <citation type="journal article" date="2017" name="Biotechnol. Biofuels">
        <title>Evaluation of environmental bacterial communities as a factor affecting the growth of duckweed Lemna minor.</title>
        <authorList>
            <person name="Ishizawa H."/>
            <person name="Kuroda M."/>
            <person name="Morikawa M."/>
            <person name="Ike M."/>
        </authorList>
    </citation>
    <scope>NUCLEOTIDE SEQUENCE [LARGE SCALE GENOMIC DNA]</scope>
    <source>
        <strain evidence="8">M6</strain>
    </source>
</reference>
<evidence type="ECO:0000256" key="5">
    <source>
        <dbReference type="SAM" id="Phobius"/>
    </source>
</evidence>
<dbReference type="InterPro" id="IPR005467">
    <property type="entry name" value="His_kinase_dom"/>
</dbReference>
<dbReference type="PRINTS" id="PR00344">
    <property type="entry name" value="BCTRLSENSOR"/>
</dbReference>
<dbReference type="InterPro" id="IPR036890">
    <property type="entry name" value="HATPase_C_sf"/>
</dbReference>
<keyword evidence="5" id="KW-1133">Transmembrane helix</keyword>
<protein>
    <recommendedName>
        <fullName evidence="2">histidine kinase</fullName>
        <ecNumber evidence="2">2.7.13.3</ecNumber>
    </recommendedName>
</protein>
<feature type="transmembrane region" description="Helical" evidence="5">
    <location>
        <begin position="57"/>
        <end position="78"/>
    </location>
</feature>
<feature type="transmembrane region" description="Helical" evidence="5">
    <location>
        <begin position="33"/>
        <end position="51"/>
    </location>
</feature>
<evidence type="ECO:0000256" key="4">
    <source>
        <dbReference type="ARBA" id="ARBA00022777"/>
    </source>
</evidence>
<proteinExistence type="predicted"/>
<feature type="transmembrane region" description="Helical" evidence="5">
    <location>
        <begin position="99"/>
        <end position="117"/>
    </location>
</feature>
<comment type="catalytic activity">
    <reaction evidence="1">
        <text>ATP + protein L-histidine = ADP + protein N-phospho-L-histidine.</text>
        <dbReference type="EC" id="2.7.13.3"/>
    </reaction>
</comment>
<evidence type="ECO:0000256" key="3">
    <source>
        <dbReference type="ARBA" id="ARBA00022679"/>
    </source>
</evidence>
<evidence type="ECO:0000259" key="6">
    <source>
        <dbReference type="PROSITE" id="PS50109"/>
    </source>
</evidence>
<dbReference type="OrthoDB" id="9764438at2"/>
<dbReference type="PANTHER" id="PTHR43047:SF72">
    <property type="entry name" value="OSMOSENSING HISTIDINE PROTEIN KINASE SLN1"/>
    <property type="match status" value="1"/>
</dbReference>
<dbReference type="Gene3D" id="3.30.565.10">
    <property type="entry name" value="Histidine kinase-like ATPase, C-terminal domain"/>
    <property type="match status" value="1"/>
</dbReference>